<dbReference type="EMBL" id="CP012508">
    <property type="protein sequence ID" value="ALB21463.1"/>
    <property type="molecule type" value="Genomic_DNA"/>
</dbReference>
<dbReference type="EMBL" id="CP038908">
    <property type="protein sequence ID" value="QGO04422.1"/>
    <property type="molecule type" value="Genomic_DNA"/>
</dbReference>
<reference evidence="1 3" key="1">
    <citation type="journal article" date="2014" name="Genome Announc.">
        <title>Comparative Genome Analysis of Two Isolates of the Fish Pathogen Piscirickettsia salmonis from Different Hosts Reveals Major Differences in Virulence-Associated Secretion Systems.</title>
        <authorList>
            <person name="Bohle H."/>
            <person name="Henriquez P."/>
            <person name="Grothusen H."/>
            <person name="Navas E."/>
            <person name="Sandoval A."/>
            <person name="Bustamante F."/>
            <person name="Bustos P."/>
            <person name="Mancilla M."/>
        </authorList>
    </citation>
    <scope>NUCLEOTIDE SEQUENCE [LARGE SCALE GENOMIC DNA]</scope>
    <source>
        <strain evidence="3">B1-32597</strain>
        <strain evidence="1">PM32597B1</strain>
    </source>
</reference>
<evidence type="ECO:0000313" key="4">
    <source>
        <dbReference type="Proteomes" id="UP000422232"/>
    </source>
</evidence>
<sequence>MTEDTSKNTRIVIEGVTHEGKTFRPSDWAERMSGALSTFRDKRIIYSPMLQPAVKDGNKCIILDESLKESNPELYRYILEFAETNRLKICPAEDD</sequence>
<gene>
    <name evidence="1" type="ORF">KU39_279</name>
    <name evidence="2" type="ORF">Psal009_00288</name>
</gene>
<name>A0A095CE30_PISSA</name>
<keyword evidence="4" id="KW-1185">Reference proteome</keyword>
<evidence type="ECO:0000313" key="3">
    <source>
        <dbReference type="Proteomes" id="UP000029558"/>
    </source>
</evidence>
<dbReference type="AlphaFoldDB" id="A0A095CE30"/>
<organism evidence="2 4">
    <name type="scientific">Piscirickettsia salmonis</name>
    <dbReference type="NCBI Taxonomy" id="1238"/>
    <lineage>
        <taxon>Bacteria</taxon>
        <taxon>Pseudomonadati</taxon>
        <taxon>Pseudomonadota</taxon>
        <taxon>Gammaproteobacteria</taxon>
        <taxon>Thiotrichales</taxon>
        <taxon>Piscirickettsiaceae</taxon>
        <taxon>Piscirickettsia</taxon>
    </lineage>
</organism>
<protein>
    <submittedName>
        <fullName evidence="1">Acetyltransferase</fullName>
    </submittedName>
</protein>
<evidence type="ECO:0000313" key="2">
    <source>
        <dbReference type="EMBL" id="QGO04422.1"/>
    </source>
</evidence>
<dbReference type="STRING" id="1238.AWJ11_01400"/>
<reference evidence="1" key="2">
    <citation type="submission" date="2015-08" db="EMBL/GenBank/DDBJ databases">
        <title>Complete genome sequence of Piscirickettsia salmonis strain PM32597B1.</title>
        <authorList>
            <person name="Bohle H."/>
            <person name="Henriquez P."/>
            <person name="Navas E."/>
            <person name="Grothusen H."/>
            <person name="Bustamante F."/>
            <person name="Bustos P."/>
            <person name="Bustos P."/>
            <person name="Mancilla M."/>
        </authorList>
    </citation>
    <scope>NUCLEOTIDE SEQUENCE</scope>
    <source>
        <strain evidence="1">PM32597B1</strain>
    </source>
</reference>
<dbReference type="Proteomes" id="UP000422232">
    <property type="component" value="Chromosome"/>
</dbReference>
<dbReference type="GeneID" id="66739486"/>
<dbReference type="Proteomes" id="UP000029558">
    <property type="component" value="Chromosome"/>
</dbReference>
<accession>A0A095CE30</accession>
<dbReference type="Pfam" id="PF12112">
    <property type="entry name" value="DUF3579"/>
    <property type="match status" value="1"/>
</dbReference>
<proteinExistence type="predicted"/>
<evidence type="ECO:0000313" key="1">
    <source>
        <dbReference type="EMBL" id="ALB21463.1"/>
    </source>
</evidence>
<dbReference type="Gene3D" id="3.30.70.2340">
    <property type="entry name" value="Uncharacterised protein PF12112 family, DUF3579"/>
    <property type="match status" value="1"/>
</dbReference>
<dbReference type="InterPro" id="IPR021969">
    <property type="entry name" value="DUF3579"/>
</dbReference>
<reference evidence="2 4" key="3">
    <citation type="submission" date="2019-04" db="EMBL/GenBank/DDBJ databases">
        <title>Complete genome sequencing of Piscirickettsia salmonis strain Psal-009.</title>
        <authorList>
            <person name="Schober I."/>
            <person name="Bunk B."/>
            <person name="Sproer C."/>
            <person name="Carril G.P."/>
            <person name="Riedel T."/>
            <person name="Flores-Herrera P.A."/>
            <person name="Nourdin-Galindo G."/>
            <person name="Marshall S.H."/>
            <person name="Overmann J."/>
        </authorList>
    </citation>
    <scope>NUCLEOTIDE SEQUENCE [LARGE SCALE GENOMIC DNA]</scope>
    <source>
        <strain evidence="2 4">Psal-009</strain>
    </source>
</reference>
<dbReference type="OrthoDB" id="9814727at2"/>
<dbReference type="RefSeq" id="WP_016210632.1">
    <property type="nucleotide sequence ID" value="NZ_CP012413.1"/>
</dbReference>